<evidence type="ECO:0000256" key="2">
    <source>
        <dbReference type="ARBA" id="ARBA00022801"/>
    </source>
</evidence>
<comment type="similarity">
    <text evidence="1">Belongs to the AB hydrolase superfamily.</text>
</comment>
<dbReference type="GO" id="GO:0004177">
    <property type="term" value="F:aminopeptidase activity"/>
    <property type="evidence" value="ECO:0007669"/>
    <property type="project" value="UniProtKB-KW"/>
</dbReference>
<accession>A0A1G9VTV2</accession>
<feature type="region of interest" description="Disordered" evidence="3">
    <location>
        <begin position="1"/>
        <end position="20"/>
    </location>
</feature>
<dbReference type="AlphaFoldDB" id="A0A1G9VTV2"/>
<reference evidence="5 6" key="1">
    <citation type="submission" date="2016-10" db="EMBL/GenBank/DDBJ databases">
        <authorList>
            <person name="de Groot N.N."/>
        </authorList>
    </citation>
    <scope>NUCLEOTIDE SEQUENCE [LARGE SCALE GENOMIC DNA]</scope>
    <source>
        <strain evidence="5 6">CGMCC 1.11147</strain>
    </source>
</reference>
<evidence type="ECO:0000313" key="6">
    <source>
        <dbReference type="Proteomes" id="UP000199004"/>
    </source>
</evidence>
<name>A0A1G9VTV2_9ACTN</name>
<dbReference type="STRING" id="1005944.SAMN05192576_0862"/>
<dbReference type="PANTHER" id="PTHR22946:SF9">
    <property type="entry name" value="POLYKETIDE TRANSFERASE AF380"/>
    <property type="match status" value="1"/>
</dbReference>
<dbReference type="OrthoDB" id="63034at2"/>
<dbReference type="Gene3D" id="3.40.50.1820">
    <property type="entry name" value="alpha/beta hydrolase"/>
    <property type="match status" value="1"/>
</dbReference>
<dbReference type="SUPFAM" id="SSF53474">
    <property type="entry name" value="alpha/beta-Hydrolases"/>
    <property type="match status" value="1"/>
</dbReference>
<dbReference type="EMBL" id="FNIC01000001">
    <property type="protein sequence ID" value="SDM75610.1"/>
    <property type="molecule type" value="Genomic_DNA"/>
</dbReference>
<dbReference type="RefSeq" id="WP_091022163.1">
    <property type="nucleotide sequence ID" value="NZ_BKAE01000003.1"/>
</dbReference>
<proteinExistence type="inferred from homology"/>
<dbReference type="Pfam" id="PF12146">
    <property type="entry name" value="Hydrolase_4"/>
    <property type="match status" value="1"/>
</dbReference>
<dbReference type="Proteomes" id="UP000199004">
    <property type="component" value="Unassembled WGS sequence"/>
</dbReference>
<keyword evidence="2" id="KW-0378">Hydrolase</keyword>
<keyword evidence="5" id="KW-0645">Protease</keyword>
<evidence type="ECO:0000313" key="5">
    <source>
        <dbReference type="EMBL" id="SDM75610.1"/>
    </source>
</evidence>
<dbReference type="InterPro" id="IPR050261">
    <property type="entry name" value="FrsA_esterase"/>
</dbReference>
<dbReference type="InterPro" id="IPR022742">
    <property type="entry name" value="Hydrolase_4"/>
</dbReference>
<keyword evidence="6" id="KW-1185">Reference proteome</keyword>
<dbReference type="GO" id="GO:0052689">
    <property type="term" value="F:carboxylic ester hydrolase activity"/>
    <property type="evidence" value="ECO:0007669"/>
    <property type="project" value="UniProtKB-ARBA"/>
</dbReference>
<dbReference type="InterPro" id="IPR029058">
    <property type="entry name" value="AB_hydrolase_fold"/>
</dbReference>
<evidence type="ECO:0000256" key="3">
    <source>
        <dbReference type="SAM" id="MobiDB-lite"/>
    </source>
</evidence>
<feature type="domain" description="Serine aminopeptidase S33" evidence="4">
    <location>
        <begin position="44"/>
        <end position="176"/>
    </location>
</feature>
<protein>
    <submittedName>
        <fullName evidence="5">Serine aminopeptidase, S33</fullName>
    </submittedName>
</protein>
<dbReference type="PANTHER" id="PTHR22946">
    <property type="entry name" value="DIENELACTONE HYDROLASE DOMAIN-CONTAINING PROTEIN-RELATED"/>
    <property type="match status" value="1"/>
</dbReference>
<keyword evidence="5" id="KW-0031">Aminopeptidase</keyword>
<evidence type="ECO:0000259" key="4">
    <source>
        <dbReference type="Pfam" id="PF12146"/>
    </source>
</evidence>
<evidence type="ECO:0000256" key="1">
    <source>
        <dbReference type="ARBA" id="ARBA00008645"/>
    </source>
</evidence>
<gene>
    <name evidence="5" type="ORF">SAMN05192576_0862</name>
</gene>
<feature type="compositionally biased region" description="Low complexity" evidence="3">
    <location>
        <begin position="1"/>
        <end position="11"/>
    </location>
</feature>
<organism evidence="5 6">
    <name type="scientific">Nocardioides szechwanensis</name>
    <dbReference type="NCBI Taxonomy" id="1005944"/>
    <lineage>
        <taxon>Bacteria</taxon>
        <taxon>Bacillati</taxon>
        <taxon>Actinomycetota</taxon>
        <taxon>Actinomycetes</taxon>
        <taxon>Propionibacteriales</taxon>
        <taxon>Nocardioidaceae</taxon>
        <taxon>Nocardioides</taxon>
    </lineage>
</organism>
<sequence>MTTSGPASGAPSPSPQREDVEIESDGALLAAWFYPAHTSAPSAPCVVMAHGFSMTRADGLEEYAERFAAAGTHVLVFDHRYLGDSGGEPRQRFRIGHQQRDWRHAVAYARTRPEVDAGSIVAWGYSFSGGHVASLLSRGLDVRAALVLCPFADGLARVLATPPALVAWILPRALLDLIGRHRTIPVTGPPGSHGAMTLPGEADGFAASRRAGSRWRNEISPAVFLTVGLFRPVRGAKRIRPALWVGRCADDITVSAKAVGRLAGQAPRGELHEFAGDHFAPFTGESTEAVVASQVEFLRREVLA</sequence>